<keyword evidence="6" id="KW-0540">Nuclease</keyword>
<sequence length="836" mass="91680">MAHPQRGVTFRKCDYLLDVVSNGSESLEPTVFLSVLSGGDFSEQHAQGSLSLSGVTVLGRYALLGLGDMTARLVADQKLSWACTKAVFCNNNHKESSSVSAVGTVHGGGLWGLPGLLLALNQAGAPDLTVVTGNEEDAGKVEEMTELLTIHKKYPRLRIASVPLNTQTPRSWWKMYEDDYIVVHATCPVKLEHLIYLVTCRQHQKIDNYTMAVLPCIHAWSVFLDLWQEPSNRVVLGEDAKCLDIHSILAVGEGTAEDLFLSNARKLFPNAHVCFCRPNDSRDPRILLRANEMIKSWNKILPNNIIWREPNQSSCSGCSTDSRGSAVASLRWNLQPFSSILCAQPPIFFDRRKPSQQSSGTTSFDPTETEAQSTLDFFQNLSAVENQSSTIDGKPSLPVAVNDENEIDIDDESDEEAAASNESSETSDRIVEVAVQGNGDDARENGSVGQRLTGSPQNPTSAKGQHCPHLLVLGTGCAAPSPLRGSSGYALLFPQRYEKPASTPPSGNDGPSTDDNLLLLTSIVECGEGVLHMLQRHLPSIGDSMSDLENLYGHLGHVKFIWISHAHWDHYGGLPAVLGAICQARMQRYRQKNRPLQGQKRMKVGSSELPVLVVAPVQVLKYLDSAFRGNDDIRFHASVTGLPLYHGFTHEQNALWWPFLASIIIAGGSQNSSTPIPYRPFAFWANVRVDHSCFGAFGFVTGLRVPCHDLGGAYCGLPPSHAETETPLVTFAYSGDTRPCKRFVDRCRFDCAFNHGILNYLLHEASFDDSEHSQSVQKKHSSLGEALKVASDACAQKTILTHFSQRYTTYPPMELPAESKGVVFAMDGMLFPFSPQ</sequence>
<feature type="region of interest" description="Disordered" evidence="11">
    <location>
        <begin position="351"/>
        <end position="371"/>
    </location>
</feature>
<dbReference type="Gene3D" id="3.60.15.10">
    <property type="entry name" value="Ribonuclease Z/Hydroxyacylglutathione hydrolase-like"/>
    <property type="match status" value="1"/>
</dbReference>
<dbReference type="PANTHER" id="PTHR12553">
    <property type="entry name" value="ZINC PHOSPHODIESTERASE ELAC PROTEIN 2"/>
    <property type="match status" value="1"/>
</dbReference>
<dbReference type="Proteomes" id="UP001153069">
    <property type="component" value="Unassembled WGS sequence"/>
</dbReference>
<dbReference type="GO" id="GO:0042781">
    <property type="term" value="F:3'-tRNA processing endoribonuclease activity"/>
    <property type="evidence" value="ECO:0007669"/>
    <property type="project" value="UniProtKB-EC"/>
</dbReference>
<evidence type="ECO:0000256" key="3">
    <source>
        <dbReference type="ARBA" id="ARBA00007823"/>
    </source>
</evidence>
<evidence type="ECO:0000256" key="6">
    <source>
        <dbReference type="ARBA" id="ARBA00022722"/>
    </source>
</evidence>
<gene>
    <name evidence="12" type="ORF">SEMRO_897_G217470.1</name>
</gene>
<evidence type="ECO:0000256" key="1">
    <source>
        <dbReference type="ARBA" id="ARBA00000402"/>
    </source>
</evidence>
<keyword evidence="7" id="KW-0479">Metal-binding</keyword>
<evidence type="ECO:0000313" key="12">
    <source>
        <dbReference type="EMBL" id="CAB9517982.1"/>
    </source>
</evidence>
<evidence type="ECO:0000256" key="8">
    <source>
        <dbReference type="ARBA" id="ARBA00022759"/>
    </source>
</evidence>
<evidence type="ECO:0000256" key="11">
    <source>
        <dbReference type="SAM" id="MobiDB-lite"/>
    </source>
</evidence>
<dbReference type="PANTHER" id="PTHR12553:SF49">
    <property type="entry name" value="ZINC PHOSPHODIESTERASE ELAC PROTEIN 2"/>
    <property type="match status" value="1"/>
</dbReference>
<feature type="region of interest" description="Disordered" evidence="11">
    <location>
        <begin position="437"/>
        <end position="466"/>
    </location>
</feature>
<dbReference type="GO" id="GO:0005739">
    <property type="term" value="C:mitochondrion"/>
    <property type="evidence" value="ECO:0007669"/>
    <property type="project" value="TreeGrafter"/>
</dbReference>
<evidence type="ECO:0000256" key="5">
    <source>
        <dbReference type="ARBA" id="ARBA00022694"/>
    </source>
</evidence>
<feature type="compositionally biased region" description="Polar residues" evidence="11">
    <location>
        <begin position="355"/>
        <end position="371"/>
    </location>
</feature>
<dbReference type="GO" id="GO:1990180">
    <property type="term" value="P:mitochondrial tRNA 3'-end processing"/>
    <property type="evidence" value="ECO:0007669"/>
    <property type="project" value="TreeGrafter"/>
</dbReference>
<comment type="similarity">
    <text evidence="3">Belongs to the RNase Z family.</text>
</comment>
<evidence type="ECO:0000256" key="4">
    <source>
        <dbReference type="ARBA" id="ARBA00012477"/>
    </source>
</evidence>
<dbReference type="InterPro" id="IPR047151">
    <property type="entry name" value="RNZ2-like"/>
</dbReference>
<comment type="cofactor">
    <cofactor evidence="2">
        <name>Zn(2+)</name>
        <dbReference type="ChEBI" id="CHEBI:29105"/>
    </cofactor>
</comment>
<evidence type="ECO:0000256" key="9">
    <source>
        <dbReference type="ARBA" id="ARBA00022801"/>
    </source>
</evidence>
<protein>
    <recommendedName>
        <fullName evidence="4">ribonuclease Z</fullName>
        <ecNumber evidence="4">3.1.26.11</ecNumber>
    </recommendedName>
</protein>
<evidence type="ECO:0000256" key="2">
    <source>
        <dbReference type="ARBA" id="ARBA00001947"/>
    </source>
</evidence>
<name>A0A9N8EBC1_9STRA</name>
<evidence type="ECO:0000313" key="13">
    <source>
        <dbReference type="Proteomes" id="UP001153069"/>
    </source>
</evidence>
<keyword evidence="5" id="KW-0819">tRNA processing</keyword>
<feature type="compositionally biased region" description="Polar residues" evidence="11">
    <location>
        <begin position="447"/>
        <end position="463"/>
    </location>
</feature>
<proteinExistence type="inferred from homology"/>
<keyword evidence="9" id="KW-0378">Hydrolase</keyword>
<dbReference type="InterPro" id="IPR036866">
    <property type="entry name" value="RibonucZ/Hydroxyglut_hydro"/>
</dbReference>
<evidence type="ECO:0000256" key="7">
    <source>
        <dbReference type="ARBA" id="ARBA00022723"/>
    </source>
</evidence>
<dbReference type="OrthoDB" id="49577at2759"/>
<dbReference type="SUPFAM" id="SSF56281">
    <property type="entry name" value="Metallo-hydrolase/oxidoreductase"/>
    <property type="match status" value="1"/>
</dbReference>
<dbReference type="AlphaFoldDB" id="A0A9N8EBC1"/>
<dbReference type="GO" id="GO:0046872">
    <property type="term" value="F:metal ion binding"/>
    <property type="evidence" value="ECO:0007669"/>
    <property type="project" value="UniProtKB-KW"/>
</dbReference>
<dbReference type="EMBL" id="CAICTM010000895">
    <property type="protein sequence ID" value="CAB9517982.1"/>
    <property type="molecule type" value="Genomic_DNA"/>
</dbReference>
<keyword evidence="13" id="KW-1185">Reference proteome</keyword>
<keyword evidence="10" id="KW-0862">Zinc</keyword>
<organism evidence="12 13">
    <name type="scientific">Seminavis robusta</name>
    <dbReference type="NCBI Taxonomy" id="568900"/>
    <lineage>
        <taxon>Eukaryota</taxon>
        <taxon>Sar</taxon>
        <taxon>Stramenopiles</taxon>
        <taxon>Ochrophyta</taxon>
        <taxon>Bacillariophyta</taxon>
        <taxon>Bacillariophyceae</taxon>
        <taxon>Bacillariophycidae</taxon>
        <taxon>Naviculales</taxon>
        <taxon>Naviculaceae</taxon>
        <taxon>Seminavis</taxon>
    </lineage>
</organism>
<accession>A0A9N8EBC1</accession>
<evidence type="ECO:0000256" key="10">
    <source>
        <dbReference type="ARBA" id="ARBA00022833"/>
    </source>
</evidence>
<dbReference type="EC" id="3.1.26.11" evidence="4"/>
<reference evidence="12" key="1">
    <citation type="submission" date="2020-06" db="EMBL/GenBank/DDBJ databases">
        <authorList>
            <consortium name="Plant Systems Biology data submission"/>
        </authorList>
    </citation>
    <scope>NUCLEOTIDE SEQUENCE</scope>
    <source>
        <strain evidence="12">D6</strain>
    </source>
</reference>
<comment type="caution">
    <text evidence="12">The sequence shown here is derived from an EMBL/GenBank/DDBJ whole genome shotgun (WGS) entry which is preliminary data.</text>
</comment>
<comment type="catalytic activity">
    <reaction evidence="1">
        <text>Endonucleolytic cleavage of RNA, removing extra 3' nucleotides from tRNA precursor, generating 3' termini of tRNAs. A 3'-hydroxy group is left at the tRNA terminus and a 5'-phosphoryl group is left at the trailer molecule.</text>
        <dbReference type="EC" id="3.1.26.11"/>
    </reaction>
</comment>
<keyword evidence="8" id="KW-0255">Endonuclease</keyword>